<feature type="chain" id="PRO_5039676151" description="GmrSD restriction endonucleases C-terminal domain-containing protein" evidence="1">
    <location>
        <begin position="23"/>
        <end position="211"/>
    </location>
</feature>
<evidence type="ECO:0000313" key="3">
    <source>
        <dbReference type="EMBL" id="BCB85717.1"/>
    </source>
</evidence>
<dbReference type="Proteomes" id="UP000503011">
    <property type="component" value="Chromosome"/>
</dbReference>
<sequence>MRLIPTLCAAALVLAGCMPVEDATGTTGTPPDAGDSVRLLGQLTVAKSGSMRGYSRDRFPHWRNAGRNCDVRDTVLQRDGEDVKLSGCNVVGGHWVSVYDDRTFTEPSDVDIDHMVPLANAWRSGADKWDDERRGDFANDLTRPQLLAVSASSNRSKGDQDPSQWKPANRDFWCEYAVDWIAVKHFWQLRITTTEKAALSDMLDTCPAARE</sequence>
<proteinExistence type="predicted"/>
<dbReference type="PANTHER" id="PTHR24094:SF15">
    <property type="entry name" value="AMP-DEPENDENT SYNTHETASE_LIGASE DOMAIN-CONTAINING PROTEIN-RELATED"/>
    <property type="match status" value="1"/>
</dbReference>
<dbReference type="PROSITE" id="PS51257">
    <property type="entry name" value="PROKAR_LIPOPROTEIN"/>
    <property type="match status" value="1"/>
</dbReference>
<evidence type="ECO:0000313" key="4">
    <source>
        <dbReference type="Proteomes" id="UP000503011"/>
    </source>
</evidence>
<reference evidence="3 4" key="1">
    <citation type="submission" date="2020-03" db="EMBL/GenBank/DDBJ databases">
        <title>Whole genome shotgun sequence of Phytohabitans suffuscus NBRC 105367.</title>
        <authorList>
            <person name="Komaki H."/>
            <person name="Tamura T."/>
        </authorList>
    </citation>
    <scope>NUCLEOTIDE SEQUENCE [LARGE SCALE GENOMIC DNA]</scope>
    <source>
        <strain evidence="3 4">NBRC 105367</strain>
    </source>
</reference>
<evidence type="ECO:0000256" key="1">
    <source>
        <dbReference type="SAM" id="SignalP"/>
    </source>
</evidence>
<gene>
    <name evidence="3" type="ORF">Psuf_030300</name>
</gene>
<dbReference type="AlphaFoldDB" id="A0A6F8YI29"/>
<keyword evidence="4" id="KW-1185">Reference proteome</keyword>
<reference evidence="3 4" key="2">
    <citation type="submission" date="2020-03" db="EMBL/GenBank/DDBJ databases">
        <authorList>
            <person name="Ichikawa N."/>
            <person name="Kimura A."/>
            <person name="Kitahashi Y."/>
            <person name="Uohara A."/>
        </authorList>
    </citation>
    <scope>NUCLEOTIDE SEQUENCE [LARGE SCALE GENOMIC DNA]</scope>
    <source>
        <strain evidence="3 4">NBRC 105367</strain>
    </source>
</reference>
<dbReference type="EMBL" id="AP022871">
    <property type="protein sequence ID" value="BCB85717.1"/>
    <property type="molecule type" value="Genomic_DNA"/>
</dbReference>
<name>A0A6F8YI29_9ACTN</name>
<dbReference type="PANTHER" id="PTHR24094">
    <property type="entry name" value="SECRETED PROTEIN"/>
    <property type="match status" value="1"/>
</dbReference>
<dbReference type="InterPro" id="IPR011089">
    <property type="entry name" value="GmrSD_C"/>
</dbReference>
<feature type="domain" description="GmrSD restriction endonucleases C-terminal" evidence="2">
    <location>
        <begin position="105"/>
        <end position="201"/>
    </location>
</feature>
<dbReference type="KEGG" id="psuu:Psuf_030300"/>
<keyword evidence="1" id="KW-0732">Signal</keyword>
<dbReference type="Pfam" id="PF07510">
    <property type="entry name" value="GmrSD_C"/>
    <property type="match status" value="1"/>
</dbReference>
<organism evidence="3 4">
    <name type="scientific">Phytohabitans suffuscus</name>
    <dbReference type="NCBI Taxonomy" id="624315"/>
    <lineage>
        <taxon>Bacteria</taxon>
        <taxon>Bacillati</taxon>
        <taxon>Actinomycetota</taxon>
        <taxon>Actinomycetes</taxon>
        <taxon>Micromonosporales</taxon>
        <taxon>Micromonosporaceae</taxon>
    </lineage>
</organism>
<evidence type="ECO:0000259" key="2">
    <source>
        <dbReference type="Pfam" id="PF07510"/>
    </source>
</evidence>
<protein>
    <recommendedName>
        <fullName evidence="2">GmrSD restriction endonucleases C-terminal domain-containing protein</fullName>
    </recommendedName>
</protein>
<accession>A0A6F8YI29</accession>
<feature type="signal peptide" evidence="1">
    <location>
        <begin position="1"/>
        <end position="22"/>
    </location>
</feature>